<dbReference type="EMBL" id="BAAAMY010000006">
    <property type="protein sequence ID" value="GAA1925038.1"/>
    <property type="molecule type" value="Genomic_DNA"/>
</dbReference>
<keyword evidence="10 12" id="KW-0472">Membrane</keyword>
<dbReference type="CDD" id="cd06163">
    <property type="entry name" value="S2P-M50_PDZ_RseP-like"/>
    <property type="match status" value="1"/>
</dbReference>
<keyword evidence="8 12" id="KW-1133">Transmembrane helix</keyword>
<evidence type="ECO:0000256" key="10">
    <source>
        <dbReference type="ARBA" id="ARBA00023136"/>
    </source>
</evidence>
<feature type="domain" description="Peptidase M50" evidence="13">
    <location>
        <begin position="12"/>
        <end position="403"/>
    </location>
</feature>
<dbReference type="InterPro" id="IPR004387">
    <property type="entry name" value="Pept_M50_Zn"/>
</dbReference>
<dbReference type="Pfam" id="PF02163">
    <property type="entry name" value="Peptidase_M50"/>
    <property type="match status" value="1"/>
</dbReference>
<feature type="region of interest" description="Disordered" evidence="11">
    <location>
        <begin position="248"/>
        <end position="271"/>
    </location>
</feature>
<evidence type="ECO:0000259" key="14">
    <source>
        <dbReference type="Pfam" id="PF17820"/>
    </source>
</evidence>
<keyword evidence="5 12" id="KW-0812">Transmembrane</keyword>
<evidence type="ECO:0000256" key="8">
    <source>
        <dbReference type="ARBA" id="ARBA00022989"/>
    </source>
</evidence>
<dbReference type="Gene3D" id="2.30.42.10">
    <property type="match status" value="1"/>
</dbReference>
<dbReference type="Pfam" id="PF17820">
    <property type="entry name" value="PDZ_6"/>
    <property type="match status" value="1"/>
</dbReference>
<evidence type="ECO:0000256" key="3">
    <source>
        <dbReference type="ARBA" id="ARBA00007931"/>
    </source>
</evidence>
<comment type="subcellular location">
    <subcellularLocation>
        <location evidence="2">Membrane</location>
        <topology evidence="2">Multi-pass membrane protein</topology>
    </subcellularLocation>
</comment>
<feature type="transmembrane region" description="Helical" evidence="12">
    <location>
        <begin position="363"/>
        <end position="383"/>
    </location>
</feature>
<dbReference type="PANTHER" id="PTHR42837">
    <property type="entry name" value="REGULATOR OF SIGMA-E PROTEASE RSEP"/>
    <property type="match status" value="1"/>
</dbReference>
<evidence type="ECO:0000256" key="5">
    <source>
        <dbReference type="ARBA" id="ARBA00022692"/>
    </source>
</evidence>
<dbReference type="SUPFAM" id="SSF50156">
    <property type="entry name" value="PDZ domain-like"/>
    <property type="match status" value="1"/>
</dbReference>
<dbReference type="PANTHER" id="PTHR42837:SF2">
    <property type="entry name" value="MEMBRANE METALLOPROTEASE ARASP2, CHLOROPLASTIC-RELATED"/>
    <property type="match status" value="1"/>
</dbReference>
<name>A0ABP5AXI2_9ACTN</name>
<sequence>MTVLLYTLGVLFFVLAILVSIGLHELGHLVPARAFGGKVTQYFVGFGPTVWSKQVGETEYGVKAVPLGGYVKIVGMLPPGADDLAEPAGHDELGRPVHRVRKSNTGMFTQLISDARAAEWELVGPEDTDRLFYRMAWWKKVIVMAGGPTVNIAIALAIFATIFATYGNPADQRTVGTQIAEVSACVLPYDESDRACEAADPTAPAAEAGLRPGDVVTSFNGTEVTDWPQLQGLIRDNSSGAAELTWTRDGEPMSGTTDTTVQARPGTGEDVDPARLTEVGFLGVSPVVEPTTGGLVYTLGEMGEMTVQTAEALVMLPARVFDVGQAILGLEERDPESPVSVVGGGRIAGETASTDLIPGTDKLVFLFLLVAGFNFFIGALNLVPLLPLDGGHIAGALYEAGRRGVARLRRRPDPGYADVAKMLPVAYVVAGALLVMGVVLIIGDIVVPLSAFPD</sequence>
<proteinExistence type="inferred from homology"/>
<evidence type="ECO:0000256" key="11">
    <source>
        <dbReference type="SAM" id="MobiDB-lite"/>
    </source>
</evidence>
<feature type="transmembrane region" description="Helical" evidence="12">
    <location>
        <begin position="425"/>
        <end position="447"/>
    </location>
</feature>
<evidence type="ECO:0000259" key="13">
    <source>
        <dbReference type="Pfam" id="PF02163"/>
    </source>
</evidence>
<keyword evidence="6" id="KW-0378">Hydrolase</keyword>
<accession>A0ABP5AXI2</accession>
<dbReference type="Proteomes" id="UP001501612">
    <property type="component" value="Unassembled WGS sequence"/>
</dbReference>
<dbReference type="GO" id="GO:0008233">
    <property type="term" value="F:peptidase activity"/>
    <property type="evidence" value="ECO:0007669"/>
    <property type="project" value="UniProtKB-KW"/>
</dbReference>
<evidence type="ECO:0000256" key="1">
    <source>
        <dbReference type="ARBA" id="ARBA00001947"/>
    </source>
</evidence>
<reference evidence="16" key="1">
    <citation type="journal article" date="2019" name="Int. J. Syst. Evol. Microbiol.">
        <title>The Global Catalogue of Microorganisms (GCM) 10K type strain sequencing project: providing services to taxonomists for standard genome sequencing and annotation.</title>
        <authorList>
            <consortium name="The Broad Institute Genomics Platform"/>
            <consortium name="The Broad Institute Genome Sequencing Center for Infectious Disease"/>
            <person name="Wu L."/>
            <person name="Ma J."/>
        </authorList>
    </citation>
    <scope>NUCLEOTIDE SEQUENCE [LARGE SCALE GENOMIC DNA]</scope>
    <source>
        <strain evidence="16">JCM 14046</strain>
    </source>
</reference>
<feature type="domain" description="PDZ" evidence="14">
    <location>
        <begin position="198"/>
        <end position="245"/>
    </location>
</feature>
<comment type="similarity">
    <text evidence="3">Belongs to the peptidase M50B family.</text>
</comment>
<evidence type="ECO:0000313" key="15">
    <source>
        <dbReference type="EMBL" id="GAA1925038.1"/>
    </source>
</evidence>
<evidence type="ECO:0000313" key="16">
    <source>
        <dbReference type="Proteomes" id="UP001501612"/>
    </source>
</evidence>
<dbReference type="InterPro" id="IPR036034">
    <property type="entry name" value="PDZ_sf"/>
</dbReference>
<keyword evidence="9" id="KW-0482">Metalloprotease</keyword>
<evidence type="ECO:0000256" key="4">
    <source>
        <dbReference type="ARBA" id="ARBA00022670"/>
    </source>
</evidence>
<dbReference type="RefSeq" id="WP_344008219.1">
    <property type="nucleotide sequence ID" value="NZ_BAAAMY010000006.1"/>
</dbReference>
<evidence type="ECO:0000256" key="6">
    <source>
        <dbReference type="ARBA" id="ARBA00022801"/>
    </source>
</evidence>
<dbReference type="InterPro" id="IPR041489">
    <property type="entry name" value="PDZ_6"/>
</dbReference>
<organism evidence="15 16">
    <name type="scientific">Nocardioides lentus</name>
    <dbReference type="NCBI Taxonomy" id="338077"/>
    <lineage>
        <taxon>Bacteria</taxon>
        <taxon>Bacillati</taxon>
        <taxon>Actinomycetota</taxon>
        <taxon>Actinomycetes</taxon>
        <taxon>Propionibacteriales</taxon>
        <taxon>Nocardioidaceae</taxon>
        <taxon>Nocardioides</taxon>
    </lineage>
</organism>
<evidence type="ECO:0000256" key="7">
    <source>
        <dbReference type="ARBA" id="ARBA00022833"/>
    </source>
</evidence>
<evidence type="ECO:0000256" key="2">
    <source>
        <dbReference type="ARBA" id="ARBA00004141"/>
    </source>
</evidence>
<dbReference type="GO" id="GO:0006508">
    <property type="term" value="P:proteolysis"/>
    <property type="evidence" value="ECO:0007669"/>
    <property type="project" value="UniProtKB-KW"/>
</dbReference>
<protein>
    <submittedName>
        <fullName evidence="15">Site-2 protease family protein</fullName>
    </submittedName>
</protein>
<gene>
    <name evidence="15" type="ORF">GCM10009737_28470</name>
</gene>
<comment type="cofactor">
    <cofactor evidence="1">
        <name>Zn(2+)</name>
        <dbReference type="ChEBI" id="CHEBI:29105"/>
    </cofactor>
</comment>
<evidence type="ECO:0000256" key="9">
    <source>
        <dbReference type="ARBA" id="ARBA00023049"/>
    </source>
</evidence>
<feature type="transmembrane region" description="Helical" evidence="12">
    <location>
        <begin position="141"/>
        <end position="164"/>
    </location>
</feature>
<dbReference type="InterPro" id="IPR008915">
    <property type="entry name" value="Peptidase_M50"/>
</dbReference>
<keyword evidence="16" id="KW-1185">Reference proteome</keyword>
<keyword evidence="4 15" id="KW-0645">Protease</keyword>
<keyword evidence="7" id="KW-0862">Zinc</keyword>
<evidence type="ECO:0000256" key="12">
    <source>
        <dbReference type="SAM" id="Phobius"/>
    </source>
</evidence>
<comment type="caution">
    <text evidence="15">The sequence shown here is derived from an EMBL/GenBank/DDBJ whole genome shotgun (WGS) entry which is preliminary data.</text>
</comment>